<dbReference type="EMBL" id="GIIL01008139">
    <property type="protein sequence ID" value="NOV51865.1"/>
    <property type="molecule type" value="Transcribed_RNA"/>
</dbReference>
<sequence length="68" mass="8419">MFFIQYIILFGTINFIYYFILARRIKCPITDCDKNFKIYKEFYLHLKHLHNTKVETEQFIFTTMQGLR</sequence>
<reference evidence="4" key="1">
    <citation type="submission" date="2020-03" db="EMBL/GenBank/DDBJ databases">
        <title>Transcriptomic Profiling of the Digestive Tract of the Rat Flea, Xenopsylla cheopis, Following Blood Feeding and Infection with Yersinia pestis.</title>
        <authorList>
            <person name="Bland D.M."/>
            <person name="Martens C.A."/>
            <person name="Virtaneva K."/>
            <person name="Kanakabandi K."/>
            <person name="Long D."/>
            <person name="Rosenke R."/>
            <person name="Saturday G.A."/>
            <person name="Hoyt F.H."/>
            <person name="Bruno D.P."/>
            <person name="Ribeiro J.M.C."/>
            <person name="Hinnebusch J."/>
        </authorList>
    </citation>
    <scope>NUCLEOTIDE SEQUENCE</scope>
</reference>
<evidence type="ECO:0000256" key="1">
    <source>
        <dbReference type="PROSITE-ProRule" id="PRU00042"/>
    </source>
</evidence>
<keyword evidence="1" id="KW-0862">Zinc</keyword>
<feature type="transmembrane region" description="Helical" evidence="2">
    <location>
        <begin position="6"/>
        <end position="22"/>
    </location>
</feature>
<keyword evidence="2" id="KW-0472">Membrane</keyword>
<proteinExistence type="predicted"/>
<keyword evidence="2" id="KW-1133">Transmembrane helix</keyword>
<keyword evidence="1" id="KW-0479">Metal-binding</keyword>
<accession>A0A6M2DZS5</accession>
<organism evidence="4">
    <name type="scientific">Xenopsylla cheopis</name>
    <name type="common">Oriental rat flea</name>
    <name type="synonym">Pulex cheopis</name>
    <dbReference type="NCBI Taxonomy" id="163159"/>
    <lineage>
        <taxon>Eukaryota</taxon>
        <taxon>Metazoa</taxon>
        <taxon>Ecdysozoa</taxon>
        <taxon>Arthropoda</taxon>
        <taxon>Hexapoda</taxon>
        <taxon>Insecta</taxon>
        <taxon>Pterygota</taxon>
        <taxon>Neoptera</taxon>
        <taxon>Endopterygota</taxon>
        <taxon>Siphonaptera</taxon>
        <taxon>Pulicidae</taxon>
        <taxon>Xenopsyllinae</taxon>
        <taxon>Xenopsylla</taxon>
    </lineage>
</organism>
<dbReference type="InterPro" id="IPR013087">
    <property type="entry name" value="Znf_C2H2_type"/>
</dbReference>
<protein>
    <submittedName>
        <fullName evidence="4">Putative secreted protein</fullName>
    </submittedName>
</protein>
<dbReference type="PROSITE" id="PS00028">
    <property type="entry name" value="ZINC_FINGER_C2H2_1"/>
    <property type="match status" value="1"/>
</dbReference>
<evidence type="ECO:0000256" key="2">
    <source>
        <dbReference type="SAM" id="Phobius"/>
    </source>
</evidence>
<keyword evidence="1" id="KW-0863">Zinc-finger</keyword>
<evidence type="ECO:0000313" key="4">
    <source>
        <dbReference type="EMBL" id="NOV51865.1"/>
    </source>
</evidence>
<keyword evidence="2" id="KW-0812">Transmembrane</keyword>
<dbReference type="GO" id="GO:0008270">
    <property type="term" value="F:zinc ion binding"/>
    <property type="evidence" value="ECO:0007669"/>
    <property type="project" value="UniProtKB-KW"/>
</dbReference>
<dbReference type="AlphaFoldDB" id="A0A6M2DZS5"/>
<evidence type="ECO:0000259" key="3">
    <source>
        <dbReference type="PROSITE" id="PS50157"/>
    </source>
</evidence>
<feature type="domain" description="C2H2-type" evidence="3">
    <location>
        <begin position="25"/>
        <end position="55"/>
    </location>
</feature>
<dbReference type="PROSITE" id="PS50157">
    <property type="entry name" value="ZINC_FINGER_C2H2_2"/>
    <property type="match status" value="1"/>
</dbReference>
<name>A0A6M2DZS5_XENCH</name>